<dbReference type="SMART" id="SM00320">
    <property type="entry name" value="WD40"/>
    <property type="match status" value="4"/>
</dbReference>
<name>A0ABM7NU30_9VIRU</name>
<evidence type="ECO:0000256" key="3">
    <source>
        <dbReference type="ARBA" id="ARBA00022737"/>
    </source>
</evidence>
<evidence type="ECO:0000256" key="1">
    <source>
        <dbReference type="ARBA" id="ARBA00006497"/>
    </source>
</evidence>
<dbReference type="InterPro" id="IPR015943">
    <property type="entry name" value="WD40/YVTN_repeat-like_dom_sf"/>
</dbReference>
<dbReference type="PANTHER" id="PTHR19848">
    <property type="entry name" value="WD40 REPEAT PROTEIN"/>
    <property type="match status" value="1"/>
</dbReference>
<dbReference type="RefSeq" id="YP_010842179.1">
    <property type="nucleotide sequence ID" value="NC_079139.1"/>
</dbReference>
<dbReference type="Pfam" id="PF00400">
    <property type="entry name" value="WD40"/>
    <property type="match status" value="1"/>
</dbReference>
<accession>A0ABM7NU30</accession>
<evidence type="ECO:0000256" key="2">
    <source>
        <dbReference type="ARBA" id="ARBA00022574"/>
    </source>
</evidence>
<dbReference type="GeneID" id="80558776"/>
<dbReference type="InterPro" id="IPR001680">
    <property type="entry name" value="WD40_rpt"/>
</dbReference>
<organism evidence="4 5">
    <name type="scientific">Cotonvirus japonicus</name>
    <dbReference type="NCBI Taxonomy" id="2811091"/>
    <lineage>
        <taxon>Viruses</taxon>
        <taxon>Varidnaviria</taxon>
        <taxon>Bamfordvirae</taxon>
        <taxon>Nucleocytoviricota</taxon>
        <taxon>Megaviricetes</taxon>
        <taxon>Imitervirales</taxon>
        <taxon>Mimiviridae</taxon>
        <taxon>Megamimivirinae</taxon>
        <taxon>Cotonvirus</taxon>
        <taxon>Cotonvirus japonicum</taxon>
    </lineage>
</organism>
<evidence type="ECO:0000313" key="4">
    <source>
        <dbReference type="EMBL" id="BCS83571.1"/>
    </source>
</evidence>
<dbReference type="EMBL" id="AP024483">
    <property type="protein sequence ID" value="BCS83571.1"/>
    <property type="molecule type" value="Genomic_DNA"/>
</dbReference>
<evidence type="ECO:0000313" key="5">
    <source>
        <dbReference type="Proteomes" id="UP001321479"/>
    </source>
</evidence>
<dbReference type="Proteomes" id="UP001321479">
    <property type="component" value="Segment"/>
</dbReference>
<dbReference type="Gene3D" id="2.130.10.10">
    <property type="entry name" value="YVTN repeat-like/Quinoprotein amine dehydrogenase"/>
    <property type="match status" value="2"/>
</dbReference>
<reference evidence="4 5" key="1">
    <citation type="submission" date="2021-02" db="EMBL/GenBank/DDBJ databases">
        <title>Cotonvirus japonicus, which uses Golgi apparatus of host cells for its virion factory, phylogenetically links tailed tupanvirus and icosahedral mimivirus.</title>
        <authorList>
            <person name="Takahashi H."/>
            <person name="Fukaya S."/>
            <person name="Song C."/>
            <person name="Murata K."/>
            <person name="Takemura M."/>
        </authorList>
    </citation>
    <scope>NUCLEOTIDE SEQUENCE [LARGE SCALE GENOMIC DNA]</scope>
</reference>
<comment type="similarity">
    <text evidence="1">Belongs to the mimivirus BTB/WD family.</text>
</comment>
<keyword evidence="2" id="KW-0853">WD repeat</keyword>
<keyword evidence="3" id="KW-0677">Repeat</keyword>
<dbReference type="SUPFAM" id="SSF50998">
    <property type="entry name" value="Quinoprotein alcohol dehydrogenase-like"/>
    <property type="match status" value="1"/>
</dbReference>
<dbReference type="PANTHER" id="PTHR19848:SF8">
    <property type="entry name" value="F-BOX AND WD REPEAT DOMAIN CONTAINING 7"/>
    <property type="match status" value="1"/>
</dbReference>
<dbReference type="InterPro" id="IPR011047">
    <property type="entry name" value="Quinoprotein_ADH-like_sf"/>
</dbReference>
<keyword evidence="5" id="KW-1185">Reference proteome</keyword>
<sequence>MQLSIVLIDDIQEIKINVDRDILAQSCTYFNNLLTKFQEQNSTIVKLTIPYANIARDVIEQLCNSNSIINDSTDIEYQLKFYKTCVFFGIEIDHKFLENIKVPCQCFDLLLDVIDIIGYDEHTIKIIVNNLPLDYDISTFPKSLIDEMYTISTSYEIIASIDYGLTIQRYDPDTLKLFEYVNFSVSSFYYIIYLQHNNNIFLENDKDIKIVNFNNNTKKHVYTFSQKNNLSFNIAFSLTSKNLSICDGKKIFVVDEEKNSVLKTLKHKKKCSQPCYSPSDKYFAVTNYNNIIIYNTSTYKIDKVIQQRKCSCYAFTYDDQMIAIGSQDANIYIYEIKSGKLKFTLSEHNGCVKNIIFSRDGLWMVSIDNTGILNVWNAKLMILHNFINKYSSRIMNIKITPDCNQIIVSCPNFIEIYDLRSLELMRTLNQNRGFFNMEIAQNFTDEIINKIKNQLDH</sequence>
<proteinExistence type="inferred from homology"/>
<protein>
    <submittedName>
        <fullName evidence="4">BTB/POZ domain and WD-repeat protein</fullName>
    </submittedName>
</protein>